<dbReference type="PANTHER" id="PTHR32089">
    <property type="entry name" value="METHYL-ACCEPTING CHEMOTAXIS PROTEIN MCPB"/>
    <property type="match status" value="1"/>
</dbReference>
<dbReference type="Pfam" id="PF00672">
    <property type="entry name" value="HAMP"/>
    <property type="match status" value="1"/>
</dbReference>
<dbReference type="Gene3D" id="1.10.287.950">
    <property type="entry name" value="Methyl-accepting chemotaxis protein"/>
    <property type="match status" value="1"/>
</dbReference>
<feature type="transmembrane region" description="Helical" evidence="4">
    <location>
        <begin position="20"/>
        <end position="41"/>
    </location>
</feature>
<dbReference type="GO" id="GO:0004888">
    <property type="term" value="F:transmembrane signaling receptor activity"/>
    <property type="evidence" value="ECO:0007669"/>
    <property type="project" value="InterPro"/>
</dbReference>
<dbReference type="RefSeq" id="WP_066884926.1">
    <property type="nucleotide sequence ID" value="NZ_LODL01000035.1"/>
</dbReference>
<evidence type="ECO:0000256" key="4">
    <source>
        <dbReference type="SAM" id="Phobius"/>
    </source>
</evidence>
<dbReference type="GO" id="GO:0007165">
    <property type="term" value="P:signal transduction"/>
    <property type="evidence" value="ECO:0007669"/>
    <property type="project" value="UniProtKB-KW"/>
</dbReference>
<evidence type="ECO:0000259" key="6">
    <source>
        <dbReference type="PROSITE" id="PS50885"/>
    </source>
</evidence>
<keyword evidence="1 3" id="KW-0807">Transducer</keyword>
<dbReference type="STRING" id="281362.AT959_15625"/>
<evidence type="ECO:0000256" key="1">
    <source>
        <dbReference type="ARBA" id="ARBA00023224"/>
    </source>
</evidence>
<evidence type="ECO:0000313" key="8">
    <source>
        <dbReference type="Proteomes" id="UP000070186"/>
    </source>
</evidence>
<evidence type="ECO:0000256" key="3">
    <source>
        <dbReference type="PROSITE-ProRule" id="PRU00284"/>
    </source>
</evidence>
<feature type="domain" description="HAMP" evidence="6">
    <location>
        <begin position="343"/>
        <end position="395"/>
    </location>
</feature>
<dbReference type="AlphaFoldDB" id="A0A133XEL8"/>
<reference evidence="7 8" key="1">
    <citation type="submission" date="2015-12" db="EMBL/GenBank/DDBJ databases">
        <title>Nitrous oxide reduction kinetics distinguish bacteria harboring typical versus atypical NosZ.</title>
        <authorList>
            <person name="Yoon S."/>
            <person name="Nissen S."/>
            <person name="Park D."/>
            <person name="Sanford R.A."/>
            <person name="Loeffler F.E."/>
        </authorList>
    </citation>
    <scope>NUCLEOTIDE SEQUENCE [LARGE SCALE GENOMIC DNA]</scope>
    <source>
        <strain evidence="7 8">ATCC BAA-841</strain>
    </source>
</reference>
<dbReference type="Pfam" id="PF00015">
    <property type="entry name" value="MCPsignal"/>
    <property type="match status" value="1"/>
</dbReference>
<dbReference type="EMBL" id="LODL01000035">
    <property type="protein sequence ID" value="KXB29392.1"/>
    <property type="molecule type" value="Genomic_DNA"/>
</dbReference>
<evidence type="ECO:0000256" key="2">
    <source>
        <dbReference type="ARBA" id="ARBA00029447"/>
    </source>
</evidence>
<dbReference type="PANTHER" id="PTHR32089:SF112">
    <property type="entry name" value="LYSOZYME-LIKE PROTEIN-RELATED"/>
    <property type="match status" value="1"/>
</dbReference>
<keyword evidence="8" id="KW-1185">Reference proteome</keyword>
<evidence type="ECO:0000259" key="5">
    <source>
        <dbReference type="PROSITE" id="PS50111"/>
    </source>
</evidence>
<sequence>MIVLFEPAVQLMNRLRFASRFVAIGAAAGTLIAGLLLQFLWSVGSQLANTRDGIVGARAIVPIRQITEAFHDQVTAMTLLSAGSSLPGLEEKAKKAAQAIDELIVAGRKTTPDDWALQESWDKLAKEWSSARDTLASATTPEIRKVTERLEQNLNSQARNIADRAGLTLNGEVATYYLNDTLVSELPQLLAIITQLRLKASHVAEVQMVDASDKGRLDKLLSDLDLQLLRTSETLHRATAGGENAAAIELTRGNLEKDIVALSKFISNEIIFKIDMDVQPTDVLAKTEAALKSAGEMYAVVENALREALEKRESRLQIKRFSNILIAALGVLIATYFSIGFYLSLARGSRDIIGGSRRLADGDLRHEIRIDSRDEFSEIAESFNRMASSFRQVIRTLQHNAGNVRDAAHTLASATSQIASSSSAQEALSEQATTAVSSISGNIQEVASSAADVDAVARQSREQTELGHNSLTVMLRDIGVAEQAVSEIAATVNEFVKVTLDICQMTAQVRDIADQTNLLALNAAIEAARAGEAGRGFAVVADEVRKLAEKSAQSANEIDRLTQAVSNRIGSVESAIQSGTSALQESTEQARNVSQILASATASVHSTTDGVKLISQAVQAQISASRQISGHVAEILKMASGNSSAVSRAATEASNLEDLASSVSSEIAHFKIAD</sequence>
<evidence type="ECO:0000313" key="7">
    <source>
        <dbReference type="EMBL" id="KXB29392.1"/>
    </source>
</evidence>
<evidence type="ECO:0008006" key="9">
    <source>
        <dbReference type="Google" id="ProtNLM"/>
    </source>
</evidence>
<keyword evidence="4" id="KW-0812">Transmembrane</keyword>
<accession>A0A133XEL8</accession>
<comment type="similarity">
    <text evidence="2">Belongs to the methyl-accepting chemotaxis (MCP) protein family.</text>
</comment>
<dbReference type="InterPro" id="IPR004089">
    <property type="entry name" value="MCPsignal_dom"/>
</dbReference>
<organism evidence="7 8">
    <name type="scientific">Dechloromonas denitrificans</name>
    <dbReference type="NCBI Taxonomy" id="281362"/>
    <lineage>
        <taxon>Bacteria</taxon>
        <taxon>Pseudomonadati</taxon>
        <taxon>Pseudomonadota</taxon>
        <taxon>Betaproteobacteria</taxon>
        <taxon>Rhodocyclales</taxon>
        <taxon>Azonexaceae</taxon>
        <taxon>Dechloromonas</taxon>
    </lineage>
</organism>
<dbReference type="GO" id="GO:0006935">
    <property type="term" value="P:chemotaxis"/>
    <property type="evidence" value="ECO:0007669"/>
    <property type="project" value="InterPro"/>
</dbReference>
<dbReference type="GO" id="GO:0016020">
    <property type="term" value="C:membrane"/>
    <property type="evidence" value="ECO:0007669"/>
    <property type="project" value="InterPro"/>
</dbReference>
<keyword evidence="4" id="KW-0472">Membrane</keyword>
<name>A0A133XEL8_9RHOO</name>
<dbReference type="Proteomes" id="UP000070186">
    <property type="component" value="Unassembled WGS sequence"/>
</dbReference>
<dbReference type="PRINTS" id="PR00260">
    <property type="entry name" value="CHEMTRNSDUCR"/>
</dbReference>
<dbReference type="SMART" id="SM00283">
    <property type="entry name" value="MA"/>
    <property type="match status" value="1"/>
</dbReference>
<dbReference type="InterPro" id="IPR003660">
    <property type="entry name" value="HAMP_dom"/>
</dbReference>
<feature type="transmembrane region" description="Helical" evidence="4">
    <location>
        <begin position="321"/>
        <end position="343"/>
    </location>
</feature>
<comment type="caution">
    <text evidence="7">The sequence shown here is derived from an EMBL/GenBank/DDBJ whole genome shotgun (WGS) entry which is preliminary data.</text>
</comment>
<keyword evidence="4" id="KW-1133">Transmembrane helix</keyword>
<gene>
    <name evidence="7" type="ORF">AT959_15625</name>
</gene>
<feature type="domain" description="Methyl-accepting transducer" evidence="5">
    <location>
        <begin position="400"/>
        <end position="636"/>
    </location>
</feature>
<dbReference type="CDD" id="cd06225">
    <property type="entry name" value="HAMP"/>
    <property type="match status" value="1"/>
</dbReference>
<dbReference type="SMART" id="SM00304">
    <property type="entry name" value="HAMP"/>
    <property type="match status" value="1"/>
</dbReference>
<dbReference type="PROSITE" id="PS50111">
    <property type="entry name" value="CHEMOTAXIS_TRANSDUC_2"/>
    <property type="match status" value="1"/>
</dbReference>
<dbReference type="PROSITE" id="PS50885">
    <property type="entry name" value="HAMP"/>
    <property type="match status" value="1"/>
</dbReference>
<dbReference type="InterPro" id="IPR004090">
    <property type="entry name" value="Chemotax_Me-accpt_rcpt"/>
</dbReference>
<proteinExistence type="inferred from homology"/>
<dbReference type="SUPFAM" id="SSF58104">
    <property type="entry name" value="Methyl-accepting chemotaxis protein (MCP) signaling domain"/>
    <property type="match status" value="1"/>
</dbReference>
<protein>
    <recommendedName>
        <fullName evidence="9">Chemotaxis protein</fullName>
    </recommendedName>
</protein>